<dbReference type="Pfam" id="PF01882">
    <property type="entry name" value="DUF58"/>
    <property type="match status" value="1"/>
</dbReference>
<dbReference type="InterPro" id="IPR002881">
    <property type="entry name" value="DUF58"/>
</dbReference>
<dbReference type="Proteomes" id="UP001592582">
    <property type="component" value="Unassembled WGS sequence"/>
</dbReference>
<dbReference type="PANTHER" id="PTHR33608">
    <property type="entry name" value="BLL2464 PROTEIN"/>
    <property type="match status" value="1"/>
</dbReference>
<proteinExistence type="predicted"/>
<dbReference type="PANTHER" id="PTHR33608:SF14">
    <property type="entry name" value="POSSIBLE CONSERVED SECRETED PROTEIN"/>
    <property type="match status" value="1"/>
</dbReference>
<reference evidence="1 2" key="1">
    <citation type="submission" date="2024-09" db="EMBL/GenBank/DDBJ databases">
        <authorList>
            <person name="Lee S.D."/>
        </authorList>
    </citation>
    <scope>NUCLEOTIDE SEQUENCE [LARGE SCALE GENOMIC DNA]</scope>
    <source>
        <strain evidence="1 2">N1-1</strain>
    </source>
</reference>
<accession>A0ABV6VH59</accession>
<gene>
    <name evidence="1" type="ORF">ACEZDG_27700</name>
</gene>
<evidence type="ECO:0000313" key="2">
    <source>
        <dbReference type="Proteomes" id="UP001592582"/>
    </source>
</evidence>
<dbReference type="EMBL" id="JBHEZX010000014">
    <property type="protein sequence ID" value="MFC1413057.1"/>
    <property type="molecule type" value="Genomic_DNA"/>
</dbReference>
<sequence>MTTRQPVPPSPEPRPKPERRSARRAAERRATFEPVPAAPRSPTPTVPTPTVQAPAGQASAQAPAVPPPGAPVSAAVRRALGRDGEARADSEPPSVRPEGWRPAERALRLITVAVVAVAAAVLTGQPWLLALAAGPAALLLLSGSAGSRPSRSEVEADVPSRRCFEGEPLTAVVTVAFDGLVGWIDPGVSPGPGAELVSVQVSGPVVTLGFAARRWGRWSLGVVDLDLYDAGGLARSTVRVDLGEVEVFPLPADGSFTPIPVRLPDRLGEHTARQTGEGIEVIGVRPHVWGERQRRIHWPSTTRRGSIQINQFAAERAADAVILLDAFADVADPVTGRSSLDESLRVAAGLVRTYLRSHDRVGIVSVGGKLYWLQPGMGDAYFYRIVQTVLDVRRDLAFNTPDLNRLPPPALPHGALVYAVTPLADNRIMEVLGGLAERGNPIVVVEVPIGDPRVSASDAVEQLALRLWRLDREAVRYSLVEKGIPVVPWLGETLDLSLAPLLRSRLQGRVS</sequence>
<protein>
    <submittedName>
        <fullName evidence="1">DUF58 domain-containing protein</fullName>
    </submittedName>
</protein>
<organism evidence="1 2">
    <name type="scientific">Streptacidiphilus alkalitolerans</name>
    <dbReference type="NCBI Taxonomy" id="3342712"/>
    <lineage>
        <taxon>Bacteria</taxon>
        <taxon>Bacillati</taxon>
        <taxon>Actinomycetota</taxon>
        <taxon>Actinomycetes</taxon>
        <taxon>Kitasatosporales</taxon>
        <taxon>Streptomycetaceae</taxon>
        <taxon>Streptacidiphilus</taxon>
    </lineage>
</organism>
<keyword evidence="2" id="KW-1185">Reference proteome</keyword>
<name>A0ABV6VH59_9ACTN</name>
<evidence type="ECO:0000313" key="1">
    <source>
        <dbReference type="EMBL" id="MFC1413057.1"/>
    </source>
</evidence>
<comment type="caution">
    <text evidence="1">The sequence shown here is derived from an EMBL/GenBank/DDBJ whole genome shotgun (WGS) entry which is preliminary data.</text>
</comment>